<reference evidence="3 4" key="1">
    <citation type="submission" date="2011-10" db="EMBL/GenBank/DDBJ databases">
        <authorList>
            <person name="Genoscope - CEA"/>
        </authorList>
    </citation>
    <scope>NUCLEOTIDE SEQUENCE [LARGE SCALE GENOMIC DNA]</scope>
    <source>
        <strain evidence="3 4">RCC 1105</strain>
    </source>
</reference>
<gene>
    <name evidence="3" type="ordered locus">Bathy17g01390</name>
</gene>
<dbReference type="Pfam" id="PF25342">
    <property type="entry name" value="GT_PLOD"/>
    <property type="match status" value="1"/>
</dbReference>
<dbReference type="EMBL" id="FO082262">
    <property type="protein sequence ID" value="CCO20499.1"/>
    <property type="molecule type" value="Genomic_DNA"/>
</dbReference>
<proteinExistence type="predicted"/>
<dbReference type="Pfam" id="PF08241">
    <property type="entry name" value="Methyltransf_11"/>
    <property type="match status" value="1"/>
</dbReference>
<dbReference type="Gene3D" id="3.40.50.150">
    <property type="entry name" value="Vaccinia Virus protein VP39"/>
    <property type="match status" value="1"/>
</dbReference>
<evidence type="ECO:0000259" key="2">
    <source>
        <dbReference type="Pfam" id="PF25342"/>
    </source>
</evidence>
<protein>
    <submittedName>
        <fullName evidence="3">Uncharacterized protein</fullName>
    </submittedName>
</protein>
<name>K8ERD4_9CHLO</name>
<dbReference type="GeneID" id="19011114"/>
<dbReference type="eggNOG" id="ENOG502R2IX">
    <property type="taxonomic scope" value="Eukaryota"/>
</dbReference>
<feature type="domain" description="PLOD1-3-like GT" evidence="2">
    <location>
        <begin position="352"/>
        <end position="511"/>
    </location>
</feature>
<evidence type="ECO:0000313" key="3">
    <source>
        <dbReference type="EMBL" id="CCO20499.1"/>
    </source>
</evidence>
<dbReference type="Proteomes" id="UP000198341">
    <property type="component" value="Chromosome 17"/>
</dbReference>
<evidence type="ECO:0000259" key="1">
    <source>
        <dbReference type="Pfam" id="PF08241"/>
    </source>
</evidence>
<organism evidence="3 4">
    <name type="scientific">Bathycoccus prasinos</name>
    <dbReference type="NCBI Taxonomy" id="41875"/>
    <lineage>
        <taxon>Eukaryota</taxon>
        <taxon>Viridiplantae</taxon>
        <taxon>Chlorophyta</taxon>
        <taxon>Mamiellophyceae</taxon>
        <taxon>Mamiellales</taxon>
        <taxon>Bathycoccaceae</taxon>
        <taxon>Bathycoccus</taxon>
    </lineage>
</organism>
<dbReference type="InterPro" id="IPR029063">
    <property type="entry name" value="SAM-dependent_MTases_sf"/>
</dbReference>
<dbReference type="SUPFAM" id="SSF53335">
    <property type="entry name" value="S-adenosyl-L-methionine-dependent methyltransferases"/>
    <property type="match status" value="1"/>
</dbReference>
<keyword evidence="4" id="KW-1185">Reference proteome</keyword>
<dbReference type="KEGG" id="bpg:Bathy17g01390"/>
<accession>K8ERD4</accession>
<sequence length="563" mass="64260">MSMRILKSRLFVGVVSFFLGALLVFHGVKRKNTASCSRAPVSDLNTTLATFGHYIEHYNDERYLGKQDTFDPPARKPGYTYRSTTYQAVYDKTWTSGGYPAQSCWGCRFATDVIAKLKFHTILDAGTGNGALTRLMRQYGKNAYGIELSRAALEKECPDLLSKNYVEAGILTNLPYEDNSFDLVMSSDVLEHIDPAEADAVVKELVRVSRRHLFLSISLKNNGAPKGEAEHTLLRPRVWWHKLFQKHGAVVNEEFLWAMQEKDSQYITENQKNCRQEGDESDGGLFEVCSVSNTWLVGKREQRNVRMHRSVTENGELEPWFFAFRKTYVSMEKIAHIKLTSGCKYGVFHCKIKNTLEYLEKQTSLELRDLVLFHDAFDVLFFQKPETARERWEELVHDNKWNRSQVVLFNAESNCYPNTTACDVQRKRYASSATHMVSGSKEVVSWLNSGVYMGTIDAVIHMLRSANALYSSGQNWWGGDQHVFHELCYMSAVHSDFECMLDVSQTMFRTAYPYDNSNVGPGKSSLIIKRWADVARDSAVTIHFNGKAGNDDFIEWILKELVS</sequence>
<dbReference type="GO" id="GO:0008757">
    <property type="term" value="F:S-adenosylmethionine-dependent methyltransferase activity"/>
    <property type="evidence" value="ECO:0007669"/>
    <property type="project" value="InterPro"/>
</dbReference>
<feature type="domain" description="Methyltransferase type 11" evidence="1">
    <location>
        <begin position="123"/>
        <end position="210"/>
    </location>
</feature>
<dbReference type="InterPro" id="IPR057589">
    <property type="entry name" value="GT_PLOD"/>
</dbReference>
<dbReference type="CDD" id="cd22997">
    <property type="entry name" value="GT_LH"/>
    <property type="match status" value="1"/>
</dbReference>
<dbReference type="RefSeq" id="XP_007508395.1">
    <property type="nucleotide sequence ID" value="XM_007508333.1"/>
</dbReference>
<dbReference type="InterPro" id="IPR013216">
    <property type="entry name" value="Methyltransf_11"/>
</dbReference>
<dbReference type="CDD" id="cd02440">
    <property type="entry name" value="AdoMet_MTases"/>
    <property type="match status" value="1"/>
</dbReference>
<dbReference type="AlphaFoldDB" id="K8ERD4"/>
<dbReference type="OrthoDB" id="510255at2759"/>
<evidence type="ECO:0000313" key="4">
    <source>
        <dbReference type="Proteomes" id="UP000198341"/>
    </source>
</evidence>